<sequence>MNHVEAKVNLDTGAFRQCVGKDYLQVILPECKNNLLPMEGVQFSSARNNMYPLGILDTNLVFPHPAGSSIMKTEIVVENHASQHIILGNNYLNIYFIDMNNHKDRYFTIRENKRQKFSFSNMLEQISVVSPNKDTYKEEFVTDNLVEAQISLSLSSKMRHEHIYVLYTYKNAFASDNEPLGAIRGREVDITLDIDRP</sequence>
<gene>
    <name evidence="1" type="ORF">O181_006292</name>
</gene>
<accession>A0A9Q3BKI6</accession>
<protein>
    <submittedName>
        <fullName evidence="1">Uncharacterized protein</fullName>
    </submittedName>
</protein>
<keyword evidence="2" id="KW-1185">Reference proteome</keyword>
<reference evidence="1" key="1">
    <citation type="submission" date="2021-03" db="EMBL/GenBank/DDBJ databases">
        <title>Draft genome sequence of rust myrtle Austropuccinia psidii MF-1, a brazilian biotype.</title>
        <authorList>
            <person name="Quecine M.C."/>
            <person name="Pachon D.M.R."/>
            <person name="Bonatelli M.L."/>
            <person name="Correr F.H."/>
            <person name="Franceschini L.M."/>
            <person name="Leite T.F."/>
            <person name="Margarido G.R.A."/>
            <person name="Almeida C.A."/>
            <person name="Ferrarezi J.A."/>
            <person name="Labate C.A."/>
        </authorList>
    </citation>
    <scope>NUCLEOTIDE SEQUENCE</scope>
    <source>
        <strain evidence="1">MF-1</strain>
    </source>
</reference>
<comment type="caution">
    <text evidence="1">The sequence shown here is derived from an EMBL/GenBank/DDBJ whole genome shotgun (WGS) entry which is preliminary data.</text>
</comment>
<dbReference type="AlphaFoldDB" id="A0A9Q3BKI6"/>
<name>A0A9Q3BKI6_9BASI</name>
<evidence type="ECO:0000313" key="1">
    <source>
        <dbReference type="EMBL" id="MBW0466577.1"/>
    </source>
</evidence>
<dbReference type="EMBL" id="AVOT02001335">
    <property type="protein sequence ID" value="MBW0466577.1"/>
    <property type="molecule type" value="Genomic_DNA"/>
</dbReference>
<proteinExistence type="predicted"/>
<evidence type="ECO:0000313" key="2">
    <source>
        <dbReference type="Proteomes" id="UP000765509"/>
    </source>
</evidence>
<dbReference type="Proteomes" id="UP000765509">
    <property type="component" value="Unassembled WGS sequence"/>
</dbReference>
<organism evidence="1 2">
    <name type="scientific">Austropuccinia psidii MF-1</name>
    <dbReference type="NCBI Taxonomy" id="1389203"/>
    <lineage>
        <taxon>Eukaryota</taxon>
        <taxon>Fungi</taxon>
        <taxon>Dikarya</taxon>
        <taxon>Basidiomycota</taxon>
        <taxon>Pucciniomycotina</taxon>
        <taxon>Pucciniomycetes</taxon>
        <taxon>Pucciniales</taxon>
        <taxon>Sphaerophragmiaceae</taxon>
        <taxon>Austropuccinia</taxon>
    </lineage>
</organism>